<accession>A0A5C1ANC8</accession>
<protein>
    <recommendedName>
        <fullName evidence="3">HK97 gp10 family phage protein</fullName>
    </recommendedName>
</protein>
<keyword evidence="2" id="KW-1185">Reference proteome</keyword>
<dbReference type="RefSeq" id="WP_149113185.1">
    <property type="nucleotide sequence ID" value="NZ_CP042425.1"/>
</dbReference>
<evidence type="ECO:0000313" key="1">
    <source>
        <dbReference type="EMBL" id="QEL18714.1"/>
    </source>
</evidence>
<evidence type="ECO:0008006" key="3">
    <source>
        <dbReference type="Google" id="ProtNLM"/>
    </source>
</evidence>
<name>A0A5C1ANC8_9BACT</name>
<evidence type="ECO:0000313" key="2">
    <source>
        <dbReference type="Proteomes" id="UP000324974"/>
    </source>
</evidence>
<dbReference type="OrthoDB" id="278515at2"/>
<dbReference type="KEGG" id="lrs:PX52LOC_05750"/>
<dbReference type="EMBL" id="CP042425">
    <property type="protein sequence ID" value="QEL18714.1"/>
    <property type="molecule type" value="Genomic_DNA"/>
</dbReference>
<sequence>MELLELALKLGEVALLQHKMEQSALDKATRIVQKRAKEKIGEYQDQAGPFVAWAELAESTLHGGYANGIRFPGKIELGYATEEDHKPLLRTGEMRDSIERKVTGNEGHVGSNSDIMVYQELGTAHIPPRSTLGGALVEKLDEVLTTVGEHAVASLVGKGVHGGKMLIDHD</sequence>
<organism evidence="1 2">
    <name type="scientific">Limnoglobus roseus</name>
    <dbReference type="NCBI Taxonomy" id="2598579"/>
    <lineage>
        <taxon>Bacteria</taxon>
        <taxon>Pseudomonadati</taxon>
        <taxon>Planctomycetota</taxon>
        <taxon>Planctomycetia</taxon>
        <taxon>Gemmatales</taxon>
        <taxon>Gemmataceae</taxon>
        <taxon>Limnoglobus</taxon>
    </lineage>
</organism>
<reference evidence="2" key="1">
    <citation type="submission" date="2019-08" db="EMBL/GenBank/DDBJ databases">
        <title>Limnoglobus roseus gen. nov., sp. nov., a novel freshwater planctomycete with a giant genome from the family Gemmataceae.</title>
        <authorList>
            <person name="Kulichevskaya I.S."/>
            <person name="Naumoff D.G."/>
            <person name="Miroshnikov K."/>
            <person name="Ivanova A."/>
            <person name="Philippov D.A."/>
            <person name="Hakobyan A."/>
            <person name="Rijpstra I.C."/>
            <person name="Sinninghe Damste J.S."/>
            <person name="Liesack W."/>
            <person name="Dedysh S.N."/>
        </authorList>
    </citation>
    <scope>NUCLEOTIDE SEQUENCE [LARGE SCALE GENOMIC DNA]</scope>
    <source>
        <strain evidence="2">PX52</strain>
    </source>
</reference>
<dbReference type="Proteomes" id="UP000324974">
    <property type="component" value="Chromosome"/>
</dbReference>
<proteinExistence type="predicted"/>
<dbReference type="AlphaFoldDB" id="A0A5C1ANC8"/>
<gene>
    <name evidence="1" type="ORF">PX52LOC_05750</name>
</gene>